<gene>
    <name evidence="2" type="ORF">HNR15_002837</name>
</gene>
<reference evidence="2 3" key="1">
    <citation type="submission" date="2020-07" db="EMBL/GenBank/DDBJ databases">
        <title>Sequencing the genomes of 1000 actinobacteria strains.</title>
        <authorList>
            <person name="Klenk H.-P."/>
        </authorList>
    </citation>
    <scope>NUCLEOTIDE SEQUENCE [LARGE SCALE GENOMIC DNA]</scope>
    <source>
        <strain evidence="2 3">DSM 29531</strain>
    </source>
</reference>
<dbReference type="AlphaFoldDB" id="A0A853DLJ5"/>
<keyword evidence="3" id="KW-1185">Reference proteome</keyword>
<evidence type="ECO:0000256" key="1">
    <source>
        <dbReference type="SAM" id="MobiDB-lite"/>
    </source>
</evidence>
<feature type="region of interest" description="Disordered" evidence="1">
    <location>
        <begin position="150"/>
        <end position="173"/>
    </location>
</feature>
<accession>A0A853DLJ5</accession>
<name>A0A853DLJ5_9MICO</name>
<comment type="caution">
    <text evidence="2">The sequence shown here is derived from an EMBL/GenBank/DDBJ whole genome shotgun (WGS) entry which is preliminary data.</text>
</comment>
<evidence type="ECO:0000313" key="2">
    <source>
        <dbReference type="EMBL" id="NYJ75874.1"/>
    </source>
</evidence>
<evidence type="ECO:0000313" key="3">
    <source>
        <dbReference type="Proteomes" id="UP000571817"/>
    </source>
</evidence>
<organism evidence="2 3">
    <name type="scientific">Allobranchiibius huperziae</name>
    <dbReference type="NCBI Taxonomy" id="1874116"/>
    <lineage>
        <taxon>Bacteria</taxon>
        <taxon>Bacillati</taxon>
        <taxon>Actinomycetota</taxon>
        <taxon>Actinomycetes</taxon>
        <taxon>Micrococcales</taxon>
        <taxon>Dermacoccaceae</taxon>
        <taxon>Allobranchiibius</taxon>
    </lineage>
</organism>
<dbReference type="Proteomes" id="UP000571817">
    <property type="component" value="Unassembled WGS sequence"/>
</dbReference>
<proteinExistence type="predicted"/>
<sequence length="299" mass="32444">MDPGDIREPTAPEDVDHQAYEFFDEARLLVGDRFAEARFDPDRGLRVTIIDLTDQDTASISNAAAQLGILHWVRIEHADPAALATWERLRHDLLRLQSAEPRQLMGYPTPDPGYRRPPVDIDLTADAQATAADLHQTYGDFVALHVGALPYPPEPPSASTRRTAGPPDEREPANPAEMHIALESPLTIRSGQTRMHGLLLTNLGTEDIHVPTNGNLTASIVDDAGTVVGGYSGPEPAPLMVYTAGPSETVRIPLLVGTASYRPELGYAIPPGTWHLTAPLNLDDGRRLTTPALELTITD</sequence>
<dbReference type="RefSeq" id="WP_179482864.1">
    <property type="nucleotide sequence ID" value="NZ_JACCFW010000001.1"/>
</dbReference>
<protein>
    <submittedName>
        <fullName evidence="2">Uncharacterized protein</fullName>
    </submittedName>
</protein>
<dbReference type="EMBL" id="JACCFW010000001">
    <property type="protein sequence ID" value="NYJ75874.1"/>
    <property type="molecule type" value="Genomic_DNA"/>
</dbReference>